<dbReference type="InterPro" id="IPR040283">
    <property type="entry name" value="DDB_G0292058-like"/>
</dbReference>
<feature type="chain" id="PRO_5039710191" evidence="2">
    <location>
        <begin position="25"/>
        <end position="534"/>
    </location>
</feature>
<keyword evidence="2" id="KW-0732">Signal</keyword>
<feature type="transmembrane region" description="Helical" evidence="1">
    <location>
        <begin position="132"/>
        <end position="154"/>
    </location>
</feature>
<accession>A0A9D5C3B7</accession>
<dbReference type="AlphaFoldDB" id="A0A9D5C3B7"/>
<reference evidence="3" key="1">
    <citation type="submission" date="2021-03" db="EMBL/GenBank/DDBJ databases">
        <authorList>
            <person name="Li Z."/>
            <person name="Yang C."/>
        </authorList>
    </citation>
    <scope>NUCLEOTIDE SEQUENCE</scope>
    <source>
        <strain evidence="3">Dzin_1.0</strain>
        <tissue evidence="3">Leaf</tissue>
    </source>
</reference>
<feature type="transmembrane region" description="Helical" evidence="1">
    <location>
        <begin position="246"/>
        <end position="266"/>
    </location>
</feature>
<feature type="transmembrane region" description="Helical" evidence="1">
    <location>
        <begin position="273"/>
        <end position="295"/>
    </location>
</feature>
<sequence length="534" mass="59171">MWGLRPTYSFPLIIFLCFFSFSLASSNGGSGDDELSSLRRSLAENSSAPVEKASFILAADRTYRKDPANDYKYYTGGWNISNEHYWTSVAFNSVPLFIVALLWFVLFGFVLLLICCCCCCRRRTYSYSRVAYALSLILLIIFTIAAIIGCAVLYTGQGKFDKSTSSTLDYVVGQANLTVENLSNFSSNLAAAKKVEIEQILLPADAQAKIDMVQQKLKSAADELASRTKDNSKSIREVLQAVRLDLIILAAVMLVLAFLGFFLSVLGLECLVYVLVIIGWILVAVTFIASGVFLLSHNVVSDTCHAMDEWVLHPHAHTALDDILPCVDAATANEFLYRSKEVTSQLVNVVNQVVSNISNNDIPPFFGPPLYYNQSGPLLPLLCNPFNADLSNRTCAAGELELSNAPKVWQNYTCKSKNTDGSDICVSTGRITPGMYDQLLAAIIVSQGLNNYGPFLADLQDCTFVRDTFTFISKNQCPGLEMFSKWIYTGLLMVSAAVMLSLIFWIVYARERRHRKYGKQFLSQNDHVPFSSVA</sequence>
<dbReference type="PANTHER" id="PTHR31414:SF15">
    <property type="entry name" value="PLASMA MEMBRANE FUSION PROTEIN"/>
    <property type="match status" value="1"/>
</dbReference>
<organism evidence="3 4">
    <name type="scientific">Dioscorea zingiberensis</name>
    <dbReference type="NCBI Taxonomy" id="325984"/>
    <lineage>
        <taxon>Eukaryota</taxon>
        <taxon>Viridiplantae</taxon>
        <taxon>Streptophyta</taxon>
        <taxon>Embryophyta</taxon>
        <taxon>Tracheophyta</taxon>
        <taxon>Spermatophyta</taxon>
        <taxon>Magnoliopsida</taxon>
        <taxon>Liliopsida</taxon>
        <taxon>Dioscoreales</taxon>
        <taxon>Dioscoreaceae</taxon>
        <taxon>Dioscorea</taxon>
    </lineage>
</organism>
<protein>
    <submittedName>
        <fullName evidence="3">Uncharacterized protein</fullName>
    </submittedName>
</protein>
<evidence type="ECO:0000256" key="2">
    <source>
        <dbReference type="SAM" id="SignalP"/>
    </source>
</evidence>
<dbReference type="GO" id="GO:0009506">
    <property type="term" value="C:plasmodesma"/>
    <property type="evidence" value="ECO:0007669"/>
    <property type="project" value="TreeGrafter"/>
</dbReference>
<reference evidence="3" key="2">
    <citation type="journal article" date="2022" name="Hortic Res">
        <title>The genome of Dioscorea zingiberensis sheds light on the biosynthesis, origin and evolution of the medicinally important diosgenin saponins.</title>
        <authorList>
            <person name="Li Y."/>
            <person name="Tan C."/>
            <person name="Li Z."/>
            <person name="Guo J."/>
            <person name="Li S."/>
            <person name="Chen X."/>
            <person name="Wang C."/>
            <person name="Dai X."/>
            <person name="Yang H."/>
            <person name="Song W."/>
            <person name="Hou L."/>
            <person name="Xu J."/>
            <person name="Tong Z."/>
            <person name="Xu A."/>
            <person name="Yuan X."/>
            <person name="Wang W."/>
            <person name="Yang Q."/>
            <person name="Chen L."/>
            <person name="Sun Z."/>
            <person name="Wang K."/>
            <person name="Pan B."/>
            <person name="Chen J."/>
            <person name="Bao Y."/>
            <person name="Liu F."/>
            <person name="Qi X."/>
            <person name="Gang D.R."/>
            <person name="Wen J."/>
            <person name="Li J."/>
        </authorList>
    </citation>
    <scope>NUCLEOTIDE SEQUENCE</scope>
    <source>
        <strain evidence="3">Dzin_1.0</strain>
    </source>
</reference>
<keyword evidence="1" id="KW-0472">Membrane</keyword>
<dbReference type="PANTHER" id="PTHR31414">
    <property type="entry name" value="TRANSMEMBRANE PROTEIN DDB_G0292058"/>
    <property type="match status" value="1"/>
</dbReference>
<dbReference type="OrthoDB" id="1937321at2759"/>
<evidence type="ECO:0000256" key="1">
    <source>
        <dbReference type="SAM" id="Phobius"/>
    </source>
</evidence>
<feature type="signal peptide" evidence="2">
    <location>
        <begin position="1"/>
        <end position="24"/>
    </location>
</feature>
<dbReference type="Proteomes" id="UP001085076">
    <property type="component" value="Miscellaneous, Linkage group lg08"/>
</dbReference>
<evidence type="ECO:0000313" key="4">
    <source>
        <dbReference type="Proteomes" id="UP001085076"/>
    </source>
</evidence>
<gene>
    <name evidence="3" type="ORF">J5N97_027074</name>
</gene>
<feature type="transmembrane region" description="Helical" evidence="1">
    <location>
        <begin position="486"/>
        <end position="509"/>
    </location>
</feature>
<comment type="caution">
    <text evidence="3">The sequence shown here is derived from an EMBL/GenBank/DDBJ whole genome shotgun (WGS) entry which is preliminary data.</text>
</comment>
<feature type="transmembrane region" description="Helical" evidence="1">
    <location>
        <begin position="96"/>
        <end position="120"/>
    </location>
</feature>
<dbReference type="EMBL" id="JAGGNH010000008">
    <property type="protein sequence ID" value="KAJ0965936.1"/>
    <property type="molecule type" value="Genomic_DNA"/>
</dbReference>
<keyword evidence="1" id="KW-1133">Transmembrane helix</keyword>
<evidence type="ECO:0000313" key="3">
    <source>
        <dbReference type="EMBL" id="KAJ0965936.1"/>
    </source>
</evidence>
<proteinExistence type="predicted"/>
<keyword evidence="4" id="KW-1185">Reference proteome</keyword>
<name>A0A9D5C3B7_9LILI</name>
<dbReference type="GO" id="GO:0005886">
    <property type="term" value="C:plasma membrane"/>
    <property type="evidence" value="ECO:0007669"/>
    <property type="project" value="TreeGrafter"/>
</dbReference>
<keyword evidence="1" id="KW-0812">Transmembrane</keyword>